<reference evidence="1 2" key="1">
    <citation type="submission" date="2020-08" db="EMBL/GenBank/DDBJ databases">
        <title>Genomic Encyclopedia of Type Strains, Phase IV (KMG-IV): sequencing the most valuable type-strain genomes for metagenomic binning, comparative biology and taxonomic classification.</title>
        <authorList>
            <person name="Goeker M."/>
        </authorList>
    </citation>
    <scope>NUCLEOTIDE SEQUENCE [LARGE SCALE GENOMIC DNA]</scope>
    <source>
        <strain evidence="1 2">DSM 5391</strain>
    </source>
</reference>
<sequence length="138" mass="16009">MLNTTKQLENEEIISDILKDIVVHSFEEIKDEDVLLCLECCDVDLEIATSNHFAFQEAIKVNFALDEFGDIVDLDEYRQLICELHHYFVELHKESGLFDFFPEGEYNVKGETRNLDSDMIAPKGRFYAPFEDAVIKQP</sequence>
<comment type="caution">
    <text evidence="1">The sequence shown here is derived from an EMBL/GenBank/DDBJ whole genome shotgun (WGS) entry which is preliminary data.</text>
</comment>
<evidence type="ECO:0000313" key="1">
    <source>
        <dbReference type="EMBL" id="MBB6446349.1"/>
    </source>
</evidence>
<dbReference type="EMBL" id="JACHGK010000011">
    <property type="protein sequence ID" value="MBB6446349.1"/>
    <property type="molecule type" value="Genomic_DNA"/>
</dbReference>
<gene>
    <name evidence="1" type="ORF">HNR53_003008</name>
</gene>
<evidence type="ECO:0000313" key="2">
    <source>
        <dbReference type="Proteomes" id="UP000531594"/>
    </source>
</evidence>
<proteinExistence type="predicted"/>
<dbReference type="AlphaFoldDB" id="A0A7X0HT33"/>
<dbReference type="RefSeq" id="WP_184527291.1">
    <property type="nucleotide sequence ID" value="NZ_JACHGK010000011.1"/>
</dbReference>
<name>A0A7X0HT33_9BACI</name>
<organism evidence="1 2">
    <name type="scientific">Bacillus benzoevorans</name>
    <dbReference type="NCBI Taxonomy" id="1456"/>
    <lineage>
        <taxon>Bacteria</taxon>
        <taxon>Bacillati</taxon>
        <taxon>Bacillota</taxon>
        <taxon>Bacilli</taxon>
        <taxon>Bacillales</taxon>
        <taxon>Bacillaceae</taxon>
        <taxon>Bacillus</taxon>
    </lineage>
</organism>
<protein>
    <submittedName>
        <fullName evidence="1">Uncharacterized protein</fullName>
    </submittedName>
</protein>
<dbReference type="Proteomes" id="UP000531594">
    <property type="component" value="Unassembled WGS sequence"/>
</dbReference>
<accession>A0A7X0HT33</accession>
<keyword evidence="2" id="KW-1185">Reference proteome</keyword>